<proteinExistence type="inferred from homology"/>
<dbReference type="EC" id="3.6.1.22" evidence="4"/>
<keyword evidence="6 11" id="KW-0378">Hydrolase</keyword>
<dbReference type="Gene3D" id="3.90.79.10">
    <property type="entry name" value="Nucleoside Triphosphate Pyrophosphohydrolase"/>
    <property type="match status" value="1"/>
</dbReference>
<reference evidence="11" key="1">
    <citation type="submission" date="2018-06" db="EMBL/GenBank/DDBJ databases">
        <authorList>
            <person name="Zhirakovskaya E."/>
        </authorList>
    </citation>
    <scope>NUCLEOTIDE SEQUENCE</scope>
</reference>
<dbReference type="InterPro" id="IPR000086">
    <property type="entry name" value="NUDIX_hydrolase_dom"/>
</dbReference>
<keyword evidence="5" id="KW-0479">Metal-binding</keyword>
<dbReference type="AlphaFoldDB" id="A0A3B0TI37"/>
<dbReference type="PANTHER" id="PTHR42904">
    <property type="entry name" value="NUDIX HYDROLASE, NUDC SUBFAMILY"/>
    <property type="match status" value="1"/>
</dbReference>
<dbReference type="GO" id="GO:0006742">
    <property type="term" value="P:NADP+ catabolic process"/>
    <property type="evidence" value="ECO:0007669"/>
    <property type="project" value="TreeGrafter"/>
</dbReference>
<dbReference type="PROSITE" id="PS00893">
    <property type="entry name" value="NUDIX_BOX"/>
    <property type="match status" value="1"/>
</dbReference>
<dbReference type="PANTHER" id="PTHR42904:SF6">
    <property type="entry name" value="NAD-CAPPED RNA HYDROLASE NUDT12"/>
    <property type="match status" value="1"/>
</dbReference>
<dbReference type="InterPro" id="IPR049734">
    <property type="entry name" value="NudC-like_C"/>
</dbReference>
<evidence type="ECO:0000256" key="1">
    <source>
        <dbReference type="ARBA" id="ARBA00001946"/>
    </source>
</evidence>
<name>A0A3B0TI37_9ZZZZ</name>
<dbReference type="InterPro" id="IPR015797">
    <property type="entry name" value="NUDIX_hydrolase-like_dom_sf"/>
</dbReference>
<evidence type="ECO:0000256" key="4">
    <source>
        <dbReference type="ARBA" id="ARBA00012381"/>
    </source>
</evidence>
<dbReference type="SUPFAM" id="SSF55811">
    <property type="entry name" value="Nudix"/>
    <property type="match status" value="1"/>
</dbReference>
<comment type="cofactor">
    <cofactor evidence="2">
        <name>Zn(2+)</name>
        <dbReference type="ChEBI" id="CHEBI:29105"/>
    </cofactor>
</comment>
<dbReference type="InterPro" id="IPR050241">
    <property type="entry name" value="NAD-cap_RNA_hydrolase_NudC"/>
</dbReference>
<comment type="similarity">
    <text evidence="3">Belongs to the Nudix hydrolase family. NudC subfamily.</text>
</comment>
<dbReference type="Pfam" id="PF09296">
    <property type="entry name" value="NUDIX-like"/>
    <property type="match status" value="1"/>
</dbReference>
<evidence type="ECO:0000313" key="11">
    <source>
        <dbReference type="EMBL" id="VAW16520.1"/>
    </source>
</evidence>
<dbReference type="PROSITE" id="PS51462">
    <property type="entry name" value="NUDIX"/>
    <property type="match status" value="1"/>
</dbReference>
<dbReference type="NCBIfam" id="NF001299">
    <property type="entry name" value="PRK00241.1"/>
    <property type="match status" value="1"/>
</dbReference>
<protein>
    <recommendedName>
        <fullName evidence="4">NAD(+) diphosphatase</fullName>
        <ecNumber evidence="4">3.6.1.22</ecNumber>
    </recommendedName>
</protein>
<evidence type="ECO:0000256" key="6">
    <source>
        <dbReference type="ARBA" id="ARBA00022801"/>
    </source>
</evidence>
<dbReference type="InterPro" id="IPR015375">
    <property type="entry name" value="NADH_PPase-like_N"/>
</dbReference>
<accession>A0A3B0TI37</accession>
<comment type="catalytic activity">
    <reaction evidence="9">
        <text>a 5'-end NAD(+)-phospho-ribonucleoside in mRNA + H2O = a 5'-end phospho-adenosine-phospho-ribonucleoside in mRNA + beta-nicotinamide D-ribonucleotide + 2 H(+)</text>
        <dbReference type="Rhea" id="RHEA:60876"/>
        <dbReference type="Rhea" id="RHEA-COMP:15698"/>
        <dbReference type="Rhea" id="RHEA-COMP:15719"/>
        <dbReference type="ChEBI" id="CHEBI:14649"/>
        <dbReference type="ChEBI" id="CHEBI:15377"/>
        <dbReference type="ChEBI" id="CHEBI:15378"/>
        <dbReference type="ChEBI" id="CHEBI:144029"/>
        <dbReference type="ChEBI" id="CHEBI:144051"/>
    </reaction>
    <physiologicalReaction direction="left-to-right" evidence="9">
        <dbReference type="Rhea" id="RHEA:60877"/>
    </physiologicalReaction>
</comment>
<dbReference type="GO" id="GO:0019677">
    <property type="term" value="P:NAD+ catabolic process"/>
    <property type="evidence" value="ECO:0007669"/>
    <property type="project" value="TreeGrafter"/>
</dbReference>
<dbReference type="Pfam" id="PF00293">
    <property type="entry name" value="NUDIX"/>
    <property type="match status" value="1"/>
</dbReference>
<dbReference type="GO" id="GO:0110153">
    <property type="term" value="F:RNA NAD-cap (NMN-forming) hydrolase activity"/>
    <property type="evidence" value="ECO:0007669"/>
    <property type="project" value="RHEA"/>
</dbReference>
<dbReference type="GO" id="GO:0035529">
    <property type="term" value="F:NADH pyrophosphatase activity"/>
    <property type="evidence" value="ECO:0007669"/>
    <property type="project" value="TreeGrafter"/>
</dbReference>
<dbReference type="PRINTS" id="PR00502">
    <property type="entry name" value="NUDIXFAMILY"/>
</dbReference>
<dbReference type="Gene3D" id="3.90.79.20">
    <property type="match status" value="1"/>
</dbReference>
<evidence type="ECO:0000256" key="3">
    <source>
        <dbReference type="ARBA" id="ARBA00009595"/>
    </source>
</evidence>
<dbReference type="GO" id="GO:0046872">
    <property type="term" value="F:metal ion binding"/>
    <property type="evidence" value="ECO:0007669"/>
    <property type="project" value="UniProtKB-KW"/>
</dbReference>
<evidence type="ECO:0000259" key="10">
    <source>
        <dbReference type="PROSITE" id="PS51462"/>
    </source>
</evidence>
<evidence type="ECO:0000256" key="2">
    <source>
        <dbReference type="ARBA" id="ARBA00001947"/>
    </source>
</evidence>
<dbReference type="CDD" id="cd03429">
    <property type="entry name" value="NUDIX_NADH_pyrophosphatase_Nudt13"/>
    <property type="match status" value="1"/>
</dbReference>
<dbReference type="Pfam" id="PF09297">
    <property type="entry name" value="Zn_ribbon_NUD"/>
    <property type="match status" value="1"/>
</dbReference>
<comment type="cofactor">
    <cofactor evidence="1">
        <name>Mg(2+)</name>
        <dbReference type="ChEBI" id="CHEBI:18420"/>
    </cofactor>
</comment>
<dbReference type="InterPro" id="IPR020084">
    <property type="entry name" value="NUDIX_hydrolase_CS"/>
</dbReference>
<sequence length="325" mass="34754">MSVPLSPQLGFVNNPLDRVHNQRQTKGFIEALGARPDALAVVLAGDRPLYAPHGNPHPSALFPLAEARRLAPDAETLLLGTDAGERPVFARQAPPLDDKVLPRAGTGGTEYGLPTGGGQLGGGIGFCDLRTLALQGVVPAPQIAIVALARSLLAWHGSHRFCSACGQPSKMTLGGFRRDCPQCGAQHFPRTDPVTIMLITDGDRALMARGHHFPDRMYSAIAGFVEPGETIEEAVARETLEETGLEIGTVTYHMSQPWPFPSSLMIACFAKARTTELDIDTTELEDARWMSRAELAAVLHGQADILAPAPFAIAHHLVRAFVQGG</sequence>
<keyword evidence="7" id="KW-0460">Magnesium</keyword>
<dbReference type="InterPro" id="IPR015376">
    <property type="entry name" value="Znr_NADH_PPase"/>
</dbReference>
<dbReference type="GO" id="GO:0005777">
    <property type="term" value="C:peroxisome"/>
    <property type="evidence" value="ECO:0007669"/>
    <property type="project" value="TreeGrafter"/>
</dbReference>
<dbReference type="EMBL" id="UOEM01000097">
    <property type="protein sequence ID" value="VAW16520.1"/>
    <property type="molecule type" value="Genomic_DNA"/>
</dbReference>
<organism evidence="11">
    <name type="scientific">hydrothermal vent metagenome</name>
    <dbReference type="NCBI Taxonomy" id="652676"/>
    <lineage>
        <taxon>unclassified sequences</taxon>
        <taxon>metagenomes</taxon>
        <taxon>ecological metagenomes</taxon>
    </lineage>
</organism>
<gene>
    <name evidence="11" type="ORF">MNBD_ALPHA09-242</name>
</gene>
<keyword evidence="8" id="KW-0520">NAD</keyword>
<evidence type="ECO:0000256" key="7">
    <source>
        <dbReference type="ARBA" id="ARBA00022842"/>
    </source>
</evidence>
<dbReference type="GO" id="GO:0005829">
    <property type="term" value="C:cytosol"/>
    <property type="evidence" value="ECO:0007669"/>
    <property type="project" value="TreeGrafter"/>
</dbReference>
<evidence type="ECO:0000256" key="5">
    <source>
        <dbReference type="ARBA" id="ARBA00022723"/>
    </source>
</evidence>
<evidence type="ECO:0000256" key="8">
    <source>
        <dbReference type="ARBA" id="ARBA00023027"/>
    </source>
</evidence>
<feature type="domain" description="Nudix hydrolase" evidence="10">
    <location>
        <begin position="189"/>
        <end position="312"/>
    </location>
</feature>
<dbReference type="InterPro" id="IPR020476">
    <property type="entry name" value="Nudix_hydrolase"/>
</dbReference>
<evidence type="ECO:0000256" key="9">
    <source>
        <dbReference type="ARBA" id="ARBA00023679"/>
    </source>
</evidence>